<protein>
    <recommendedName>
        <fullName evidence="3">Chromosome partitioning protein</fullName>
    </recommendedName>
</protein>
<dbReference type="InterPro" id="IPR009744">
    <property type="entry name" value="VirC1"/>
</dbReference>
<dbReference type="SUPFAM" id="SSF52540">
    <property type="entry name" value="P-loop containing nucleoside triphosphate hydrolases"/>
    <property type="match status" value="1"/>
</dbReference>
<organism evidence="1 2">
    <name type="scientific">Zhengella mangrovi</name>
    <dbReference type="NCBI Taxonomy" id="1982044"/>
    <lineage>
        <taxon>Bacteria</taxon>
        <taxon>Pseudomonadati</taxon>
        <taxon>Pseudomonadota</taxon>
        <taxon>Alphaproteobacteria</taxon>
        <taxon>Hyphomicrobiales</taxon>
        <taxon>Notoacmeibacteraceae</taxon>
        <taxon>Zhengella</taxon>
    </lineage>
</organism>
<dbReference type="Pfam" id="PF07015">
    <property type="entry name" value="VirC1"/>
    <property type="match status" value="1"/>
</dbReference>
<accession>A0A2G1QHH4</accession>
<sequence length="226" mass="24562">MRKTMIISFASSKGGVGKSTCCAAIAAKLAQDGARVLVLDLDLNQTVARWGRKSTLASLVVEAIEPDAFTQTFREKTGGGDFDHILIDLAGTREATMLKAMARSDLVIIPAQASEPDLREALVIVDDIKDVIEAGADKVRYRVLLTKLFPLPTRVTLFAHREIKRHGLPTFKAGLVERAIYREMFLTGKSPSEAEPKGKAAREIERLIEEIQHIAADAPAGKGRAA</sequence>
<keyword evidence="2" id="KW-1185">Reference proteome</keyword>
<comment type="caution">
    <text evidence="1">The sequence shown here is derived from an EMBL/GenBank/DDBJ whole genome shotgun (WGS) entry which is preliminary data.</text>
</comment>
<dbReference type="PIRSF" id="PIRSF009320">
    <property type="entry name" value="Nuc_binding_HP_1000"/>
    <property type="match status" value="1"/>
</dbReference>
<dbReference type="AlphaFoldDB" id="A0A2G1QHH4"/>
<evidence type="ECO:0000313" key="2">
    <source>
        <dbReference type="Proteomes" id="UP000221168"/>
    </source>
</evidence>
<gene>
    <name evidence="1" type="ORF">CSC94_21760</name>
</gene>
<dbReference type="InterPro" id="IPR027417">
    <property type="entry name" value="P-loop_NTPase"/>
</dbReference>
<dbReference type="EMBL" id="PDVP01000020">
    <property type="protein sequence ID" value="PHP64962.1"/>
    <property type="molecule type" value="Genomic_DNA"/>
</dbReference>
<dbReference type="Gene3D" id="3.40.50.300">
    <property type="entry name" value="P-loop containing nucleotide triphosphate hydrolases"/>
    <property type="match status" value="1"/>
</dbReference>
<proteinExistence type="predicted"/>
<evidence type="ECO:0008006" key="3">
    <source>
        <dbReference type="Google" id="ProtNLM"/>
    </source>
</evidence>
<dbReference type="PANTHER" id="PTHR13696:SF96">
    <property type="entry name" value="COBQ_COBB_MIND_PARA NUCLEOTIDE BINDING DOMAIN-CONTAINING PROTEIN"/>
    <property type="match status" value="1"/>
</dbReference>
<dbReference type="PANTHER" id="PTHR13696">
    <property type="entry name" value="P-LOOP CONTAINING NUCLEOSIDE TRIPHOSPHATE HYDROLASE"/>
    <property type="match status" value="1"/>
</dbReference>
<evidence type="ECO:0000313" key="1">
    <source>
        <dbReference type="EMBL" id="PHP64962.1"/>
    </source>
</evidence>
<dbReference type="InterPro" id="IPR050678">
    <property type="entry name" value="DNA_Partitioning_ATPase"/>
</dbReference>
<dbReference type="Proteomes" id="UP000221168">
    <property type="component" value="Unassembled WGS sequence"/>
</dbReference>
<dbReference type="CDD" id="cd02042">
    <property type="entry name" value="ParAB_family"/>
    <property type="match status" value="1"/>
</dbReference>
<reference evidence="1 2" key="1">
    <citation type="submission" date="2017-10" db="EMBL/GenBank/DDBJ databases">
        <title>Sedimentibacterium mangrovi gen. nov., sp. nov., a novel member of family Phyllobacteriacea isolated from mangrove sediment.</title>
        <authorList>
            <person name="Liao H."/>
            <person name="Tian Y."/>
        </authorList>
    </citation>
    <scope>NUCLEOTIDE SEQUENCE [LARGE SCALE GENOMIC DNA]</scope>
    <source>
        <strain evidence="1 2">X9-2-2</strain>
    </source>
</reference>
<name>A0A2G1QHH4_9HYPH</name>